<dbReference type="InterPro" id="IPR036259">
    <property type="entry name" value="MFS_trans_sf"/>
</dbReference>
<name>A0A6L9XY84_9MICO</name>
<keyword evidence="6 8" id="KW-1133">Transmembrane helix</keyword>
<keyword evidence="7 8" id="KW-0472">Membrane</keyword>
<comment type="similarity">
    <text evidence="2">Belongs to the major facilitator superfamily. EmrB family.</text>
</comment>
<feature type="transmembrane region" description="Helical" evidence="8">
    <location>
        <begin position="53"/>
        <end position="75"/>
    </location>
</feature>
<feature type="transmembrane region" description="Helical" evidence="8">
    <location>
        <begin position="361"/>
        <end position="387"/>
    </location>
</feature>
<feature type="transmembrane region" description="Helical" evidence="8">
    <location>
        <begin position="166"/>
        <end position="184"/>
    </location>
</feature>
<dbReference type="SUPFAM" id="SSF103473">
    <property type="entry name" value="MFS general substrate transporter"/>
    <property type="match status" value="1"/>
</dbReference>
<feature type="transmembrane region" description="Helical" evidence="8">
    <location>
        <begin position="235"/>
        <end position="254"/>
    </location>
</feature>
<feature type="transmembrane region" description="Helical" evidence="8">
    <location>
        <begin position="82"/>
        <end position="103"/>
    </location>
</feature>
<dbReference type="NCBIfam" id="TIGR00711">
    <property type="entry name" value="efflux_EmrB"/>
    <property type="match status" value="1"/>
</dbReference>
<feature type="transmembrane region" description="Helical" evidence="8">
    <location>
        <begin position="109"/>
        <end position="131"/>
    </location>
</feature>
<dbReference type="Gene3D" id="1.20.1720.10">
    <property type="entry name" value="Multidrug resistance protein D"/>
    <property type="match status" value="1"/>
</dbReference>
<dbReference type="Pfam" id="PF07690">
    <property type="entry name" value="MFS_1"/>
    <property type="match status" value="1"/>
</dbReference>
<dbReference type="GO" id="GO:0005886">
    <property type="term" value="C:plasma membrane"/>
    <property type="evidence" value="ECO:0007669"/>
    <property type="project" value="UniProtKB-SubCell"/>
</dbReference>
<comment type="caution">
    <text evidence="10">The sequence shown here is derived from an EMBL/GenBank/DDBJ whole genome shotgun (WGS) entry which is preliminary data.</text>
</comment>
<evidence type="ECO:0000313" key="10">
    <source>
        <dbReference type="EMBL" id="NEN06373.1"/>
    </source>
</evidence>
<evidence type="ECO:0000313" key="11">
    <source>
        <dbReference type="Proteomes" id="UP000474967"/>
    </source>
</evidence>
<dbReference type="InterPro" id="IPR020846">
    <property type="entry name" value="MFS_dom"/>
</dbReference>
<feature type="transmembrane region" description="Helical" evidence="8">
    <location>
        <begin position="408"/>
        <end position="426"/>
    </location>
</feature>
<dbReference type="Gene3D" id="1.20.1250.20">
    <property type="entry name" value="MFS general substrate transporter like domains"/>
    <property type="match status" value="1"/>
</dbReference>
<keyword evidence="5 8" id="KW-0812">Transmembrane</keyword>
<evidence type="ECO:0000256" key="2">
    <source>
        <dbReference type="ARBA" id="ARBA00008537"/>
    </source>
</evidence>
<keyword evidence="4" id="KW-1003">Cell membrane</keyword>
<feature type="transmembrane region" description="Helical" evidence="8">
    <location>
        <begin position="336"/>
        <end position="355"/>
    </location>
</feature>
<dbReference type="InterPro" id="IPR004638">
    <property type="entry name" value="EmrB-like"/>
</dbReference>
<feature type="domain" description="Major facilitator superfamily (MFS) profile" evidence="9">
    <location>
        <begin position="18"/>
        <end position="463"/>
    </location>
</feature>
<accession>A0A6L9XY84</accession>
<evidence type="ECO:0000256" key="5">
    <source>
        <dbReference type="ARBA" id="ARBA00022692"/>
    </source>
</evidence>
<feature type="transmembrane region" description="Helical" evidence="8">
    <location>
        <begin position="302"/>
        <end position="324"/>
    </location>
</feature>
<dbReference type="PROSITE" id="PS50850">
    <property type="entry name" value="MFS"/>
    <property type="match status" value="1"/>
</dbReference>
<dbReference type="Proteomes" id="UP000474967">
    <property type="component" value="Unassembled WGS sequence"/>
</dbReference>
<dbReference type="RefSeq" id="WP_163289795.1">
    <property type="nucleotide sequence ID" value="NZ_JAAGWY010000002.1"/>
</dbReference>
<dbReference type="GO" id="GO:0022857">
    <property type="term" value="F:transmembrane transporter activity"/>
    <property type="evidence" value="ECO:0007669"/>
    <property type="project" value="InterPro"/>
</dbReference>
<proteinExistence type="inferred from homology"/>
<evidence type="ECO:0000256" key="4">
    <source>
        <dbReference type="ARBA" id="ARBA00022475"/>
    </source>
</evidence>
<dbReference type="AlphaFoldDB" id="A0A6L9XY84"/>
<evidence type="ECO:0000256" key="6">
    <source>
        <dbReference type="ARBA" id="ARBA00022989"/>
    </source>
</evidence>
<gene>
    <name evidence="10" type="ORF">G3T36_10860</name>
</gene>
<comment type="subcellular location">
    <subcellularLocation>
        <location evidence="1">Cell membrane</location>
        <topology evidence="1">Multi-pass membrane protein</topology>
    </subcellularLocation>
</comment>
<dbReference type="EMBL" id="JAAGWY010000002">
    <property type="protein sequence ID" value="NEN06373.1"/>
    <property type="molecule type" value="Genomic_DNA"/>
</dbReference>
<dbReference type="PANTHER" id="PTHR42718">
    <property type="entry name" value="MAJOR FACILITATOR SUPERFAMILY MULTIDRUG TRANSPORTER MFSC"/>
    <property type="match status" value="1"/>
</dbReference>
<evidence type="ECO:0000259" key="9">
    <source>
        <dbReference type="PROSITE" id="PS50850"/>
    </source>
</evidence>
<dbReference type="PANTHER" id="PTHR42718:SF9">
    <property type="entry name" value="MAJOR FACILITATOR SUPERFAMILY MULTIDRUG TRANSPORTER MFSC"/>
    <property type="match status" value="1"/>
</dbReference>
<reference evidence="10 11" key="1">
    <citation type="journal article" date="2014" name="J. Microbiol.">
        <title>Diaminobutyricibacter tongyongensis gen. nov., sp. nov. and Homoserinibacter gongjuensis gen. nov., sp. nov. belong to the family Microbacteriaceae.</title>
        <authorList>
            <person name="Kim S.J."/>
            <person name="Ahn J.H."/>
            <person name="Weon H.Y."/>
            <person name="Hamada M."/>
            <person name="Suzuki K."/>
            <person name="Kwon S.W."/>
        </authorList>
    </citation>
    <scope>NUCLEOTIDE SEQUENCE [LARGE SCALE GENOMIC DNA]</scope>
    <source>
        <strain evidence="10 11">NBRC 108724</strain>
    </source>
</reference>
<feature type="transmembrane region" description="Helical" evidence="8">
    <location>
        <begin position="143"/>
        <end position="160"/>
    </location>
</feature>
<feature type="transmembrane region" description="Helical" evidence="8">
    <location>
        <begin position="432"/>
        <end position="455"/>
    </location>
</feature>
<evidence type="ECO:0000256" key="7">
    <source>
        <dbReference type="ARBA" id="ARBA00023136"/>
    </source>
</evidence>
<evidence type="ECO:0000256" key="8">
    <source>
        <dbReference type="SAM" id="Phobius"/>
    </source>
</evidence>
<dbReference type="InterPro" id="IPR011701">
    <property type="entry name" value="MFS"/>
</dbReference>
<sequence length="466" mass="47442">MTASEAPAAPRTRLGALVQFALLAGPLLSMLDSSIVNVAVSPIAAELDAPIATVQWAVSGYLLALGIGLAATSYLARRFGTLPVYLTSVAAFTAASLLCALAPTAELLVAARVLQGLAGAPMVPLAMSMLLGSGGGARSMSPVAGIMLFLGPALGPSLGGVLIGVWGWRAIFLINIPIGVAAAISTRRIPRSLAPSRQPGTRFDIVGWLLLAAGLATLLFGAGNSETGGWNTPETWLSVIAGFALLGGYAAWAWRSAHPIVDLTLVTRLPAVLSLVLCAFASVVTYAAIFLLPVFMQTAQGYSALAAGAALLPQGVLTGLSLAFGPKLLTRLSVRMTVALGFALLTAASVALLAIDLATPLWVTSLVLACRAASIGLVISPLLAVMLRGVDDARLADANTLFSIWQRIAGSIGIAVIVTLFTQSAITSGPVAALHDAATALIALSGIALVGALFLPRGRYQALAAA</sequence>
<organism evidence="10 11">
    <name type="scientific">Leifsonia tongyongensis</name>
    <dbReference type="NCBI Taxonomy" id="1268043"/>
    <lineage>
        <taxon>Bacteria</taxon>
        <taxon>Bacillati</taxon>
        <taxon>Actinomycetota</taxon>
        <taxon>Actinomycetes</taxon>
        <taxon>Micrococcales</taxon>
        <taxon>Microbacteriaceae</taxon>
        <taxon>Leifsonia</taxon>
    </lineage>
</organism>
<feature type="transmembrane region" description="Helical" evidence="8">
    <location>
        <begin position="275"/>
        <end position="296"/>
    </location>
</feature>
<evidence type="ECO:0000256" key="1">
    <source>
        <dbReference type="ARBA" id="ARBA00004651"/>
    </source>
</evidence>
<evidence type="ECO:0000256" key="3">
    <source>
        <dbReference type="ARBA" id="ARBA00022448"/>
    </source>
</evidence>
<keyword evidence="3" id="KW-0813">Transport</keyword>
<keyword evidence="11" id="KW-1185">Reference proteome</keyword>
<feature type="transmembrane region" description="Helical" evidence="8">
    <location>
        <begin position="205"/>
        <end position="223"/>
    </location>
</feature>
<protein>
    <submittedName>
        <fullName evidence="10">Multidrug efflux MFS transporter</fullName>
    </submittedName>
</protein>